<keyword evidence="1" id="KW-1133">Transmembrane helix</keyword>
<evidence type="ECO:0008006" key="4">
    <source>
        <dbReference type="Google" id="ProtNLM"/>
    </source>
</evidence>
<sequence length="58" mass="6258">MRSLTVLIATLIAAPAFAKGFDRPIPQAQSATAELWYALACLALIASMIAVQRLVSRR</sequence>
<keyword evidence="1" id="KW-0472">Membrane</keyword>
<dbReference type="STRING" id="74031.SAMN04488077_12632"/>
<dbReference type="OrthoDB" id="7876754at2"/>
<keyword evidence="1" id="KW-0812">Transmembrane</keyword>
<gene>
    <name evidence="2" type="ORF">ROTO_36000</name>
</gene>
<accession>A0A0L6CQ31</accession>
<reference evidence="3" key="1">
    <citation type="submission" date="2015-07" db="EMBL/GenBank/DDBJ databases">
        <title>Draft Genome Sequence of Roseovarius tolerans EL-164, a producer of N-Acylated Alanine Methyl Esters (NAMEs).</title>
        <authorList>
            <person name="Voget S."/>
            <person name="Bruns H."/>
            <person name="Wagner-Doebler I."/>
            <person name="Schulz S."/>
            <person name="Daniel R."/>
        </authorList>
    </citation>
    <scope>NUCLEOTIDE SEQUENCE [LARGE SCALE GENOMIC DNA]</scope>
    <source>
        <strain evidence="3">EL-164</strain>
    </source>
</reference>
<name>A0A0L6CQ31_9RHOB</name>
<evidence type="ECO:0000313" key="3">
    <source>
        <dbReference type="Proteomes" id="UP000037046"/>
    </source>
</evidence>
<evidence type="ECO:0000313" key="2">
    <source>
        <dbReference type="EMBL" id="KNX39857.1"/>
    </source>
</evidence>
<dbReference type="AlphaFoldDB" id="A0A0L6CQ31"/>
<evidence type="ECO:0000256" key="1">
    <source>
        <dbReference type="SAM" id="Phobius"/>
    </source>
</evidence>
<protein>
    <recommendedName>
        <fullName evidence="4">Protein NnrT</fullName>
    </recommendedName>
</protein>
<proteinExistence type="predicted"/>
<comment type="caution">
    <text evidence="2">The sequence shown here is derived from an EMBL/GenBank/DDBJ whole genome shotgun (WGS) entry which is preliminary data.</text>
</comment>
<dbReference type="PATRIC" id="fig|74031.6.peg.3699"/>
<dbReference type="Proteomes" id="UP000037046">
    <property type="component" value="Unassembled WGS sequence"/>
</dbReference>
<dbReference type="EMBL" id="LGVV01000093">
    <property type="protein sequence ID" value="KNX39857.1"/>
    <property type="molecule type" value="Genomic_DNA"/>
</dbReference>
<organism evidence="2 3">
    <name type="scientific">Roseovarius tolerans</name>
    <dbReference type="NCBI Taxonomy" id="74031"/>
    <lineage>
        <taxon>Bacteria</taxon>
        <taxon>Pseudomonadati</taxon>
        <taxon>Pseudomonadota</taxon>
        <taxon>Alphaproteobacteria</taxon>
        <taxon>Rhodobacterales</taxon>
        <taxon>Roseobacteraceae</taxon>
        <taxon>Roseovarius</taxon>
    </lineage>
</organism>
<keyword evidence="3" id="KW-1185">Reference proteome</keyword>
<feature type="transmembrane region" description="Helical" evidence="1">
    <location>
        <begin position="34"/>
        <end position="55"/>
    </location>
</feature>
<dbReference type="RefSeq" id="WP_050664411.1">
    <property type="nucleotide sequence ID" value="NZ_CP118494.1"/>
</dbReference>